<evidence type="ECO:0008006" key="9">
    <source>
        <dbReference type="Google" id="ProtNLM"/>
    </source>
</evidence>
<comment type="caution">
    <text evidence="7">The sequence shown here is derived from an EMBL/GenBank/DDBJ whole genome shotgun (WGS) entry which is preliminary data.</text>
</comment>
<proteinExistence type="inferred from homology"/>
<feature type="signal peptide" evidence="6">
    <location>
        <begin position="1"/>
        <end position="38"/>
    </location>
</feature>
<evidence type="ECO:0000256" key="6">
    <source>
        <dbReference type="SAM" id="SignalP"/>
    </source>
</evidence>
<dbReference type="GO" id="GO:0009252">
    <property type="term" value="P:peptidoglycan biosynthetic process"/>
    <property type="evidence" value="ECO:0007669"/>
    <property type="project" value="TreeGrafter"/>
</dbReference>
<keyword evidence="5" id="KW-0998">Cell outer membrane</keyword>
<comment type="subcellular location">
    <subcellularLocation>
        <location evidence="1">Cell outer membrane</location>
    </subcellularLocation>
</comment>
<feature type="chain" id="PRO_5019344203" description="MipA/OmpV family protein" evidence="6">
    <location>
        <begin position="39"/>
        <end position="265"/>
    </location>
</feature>
<evidence type="ECO:0000313" key="7">
    <source>
        <dbReference type="EMBL" id="RUO34955.1"/>
    </source>
</evidence>
<organism evidence="7 8">
    <name type="scientific">Aliidiomarina soli</name>
    <dbReference type="NCBI Taxonomy" id="1928574"/>
    <lineage>
        <taxon>Bacteria</taxon>
        <taxon>Pseudomonadati</taxon>
        <taxon>Pseudomonadota</taxon>
        <taxon>Gammaproteobacteria</taxon>
        <taxon>Alteromonadales</taxon>
        <taxon>Idiomarinaceae</taxon>
        <taxon>Aliidiomarina</taxon>
    </lineage>
</organism>
<protein>
    <recommendedName>
        <fullName evidence="9">MipA/OmpV family protein</fullName>
    </recommendedName>
</protein>
<evidence type="ECO:0000256" key="1">
    <source>
        <dbReference type="ARBA" id="ARBA00004442"/>
    </source>
</evidence>
<keyword evidence="3 6" id="KW-0732">Signal</keyword>
<keyword evidence="8" id="KW-1185">Reference proteome</keyword>
<dbReference type="PANTHER" id="PTHR38776:SF1">
    <property type="entry name" value="MLTA-INTERACTING PROTEIN-RELATED"/>
    <property type="match status" value="1"/>
</dbReference>
<evidence type="ECO:0000313" key="8">
    <source>
        <dbReference type="Proteomes" id="UP000287823"/>
    </source>
</evidence>
<evidence type="ECO:0000256" key="2">
    <source>
        <dbReference type="ARBA" id="ARBA00005722"/>
    </source>
</evidence>
<dbReference type="AlphaFoldDB" id="A0A432WMF2"/>
<dbReference type="Pfam" id="PF06629">
    <property type="entry name" value="MipA"/>
    <property type="match status" value="1"/>
</dbReference>
<dbReference type="InterPro" id="IPR010583">
    <property type="entry name" value="MipA"/>
</dbReference>
<comment type="similarity">
    <text evidence="2">Belongs to the MipA/OmpV family.</text>
</comment>
<keyword evidence="4" id="KW-0472">Membrane</keyword>
<dbReference type="EMBL" id="PIPO01000001">
    <property type="protein sequence ID" value="RUO34955.1"/>
    <property type="molecule type" value="Genomic_DNA"/>
</dbReference>
<dbReference type="Proteomes" id="UP000287823">
    <property type="component" value="Unassembled WGS sequence"/>
</dbReference>
<evidence type="ECO:0000256" key="3">
    <source>
        <dbReference type="ARBA" id="ARBA00022729"/>
    </source>
</evidence>
<dbReference type="PANTHER" id="PTHR38776">
    <property type="entry name" value="MLTA-INTERACTING PROTEIN-RELATED"/>
    <property type="match status" value="1"/>
</dbReference>
<sequence>MMEALARSIGFIITMKIKKTVVRLSAIATMLVISSAQAQWSLGAGGISSDASYRGVDRDNFVIPVVGYEGERFYFRGLELGYRLNQASRRSPHQWSVIVTGAPFRFRPNDSRDPQMRQLDSRSFSAELALDYRFMTPFGVFDARVGHDIRGNGHRLSASYAYPLSPNPRKWQLSPSIGIAYISSGYTDYYYGVSVAEAERSGLAEYGSQDAFNPNLRLSGYYRIDERWNLFGAISASRLSSKIANSPMADGRYISTAILAVSYSF</sequence>
<reference evidence="7 8" key="1">
    <citation type="journal article" date="2011" name="Front. Microbiol.">
        <title>Genomic signatures of strain selection and enhancement in Bacillus atrophaeus var. globigii, a historical biowarfare simulant.</title>
        <authorList>
            <person name="Gibbons H.S."/>
            <person name="Broomall S.M."/>
            <person name="McNew L.A."/>
            <person name="Daligault H."/>
            <person name="Chapman C."/>
            <person name="Bruce D."/>
            <person name="Karavis M."/>
            <person name="Krepps M."/>
            <person name="McGregor P.A."/>
            <person name="Hong C."/>
            <person name="Park K.H."/>
            <person name="Akmal A."/>
            <person name="Feldman A."/>
            <person name="Lin J.S."/>
            <person name="Chang W.E."/>
            <person name="Higgs B.W."/>
            <person name="Demirev P."/>
            <person name="Lindquist J."/>
            <person name="Liem A."/>
            <person name="Fochler E."/>
            <person name="Read T.D."/>
            <person name="Tapia R."/>
            <person name="Johnson S."/>
            <person name="Bishop-Lilly K.A."/>
            <person name="Detter C."/>
            <person name="Han C."/>
            <person name="Sozhamannan S."/>
            <person name="Rosenzweig C.N."/>
            <person name="Skowronski E.W."/>
        </authorList>
    </citation>
    <scope>NUCLEOTIDE SEQUENCE [LARGE SCALE GENOMIC DNA]</scope>
    <source>
        <strain evidence="7 8">Y4G10-17</strain>
    </source>
</reference>
<dbReference type="GO" id="GO:0009279">
    <property type="term" value="C:cell outer membrane"/>
    <property type="evidence" value="ECO:0007669"/>
    <property type="project" value="UniProtKB-SubCell"/>
</dbReference>
<accession>A0A432WMF2</accession>
<evidence type="ECO:0000256" key="4">
    <source>
        <dbReference type="ARBA" id="ARBA00023136"/>
    </source>
</evidence>
<gene>
    <name evidence="7" type="ORF">CWE14_02885</name>
</gene>
<evidence type="ECO:0000256" key="5">
    <source>
        <dbReference type="ARBA" id="ARBA00023237"/>
    </source>
</evidence>
<name>A0A432WMF2_9GAMM</name>